<proteinExistence type="predicted"/>
<organism evidence="1 2">
    <name type="scientific">Roseobacter fucihabitans</name>
    <dbReference type="NCBI Taxonomy" id="1537242"/>
    <lineage>
        <taxon>Bacteria</taxon>
        <taxon>Pseudomonadati</taxon>
        <taxon>Pseudomonadota</taxon>
        <taxon>Alphaproteobacteria</taxon>
        <taxon>Rhodobacterales</taxon>
        <taxon>Roseobacteraceae</taxon>
        <taxon>Roseobacter</taxon>
    </lineage>
</organism>
<keyword evidence="2" id="KW-1185">Reference proteome</keyword>
<gene>
    <name evidence="1" type="ORF">ROLI_004890</name>
</gene>
<reference evidence="2" key="2">
    <citation type="submission" date="2024-01" db="EMBL/GenBank/DDBJ databases">
        <title>Roseobacter fucihabitans sp. nov., isolated from the brown alga Fucus spiralis.</title>
        <authorList>
            <person name="Hahnke S."/>
            <person name="Berger M."/>
            <person name="Schlingloff A."/>
            <person name="Athale I."/>
            <person name="Neumann-Schaal M."/>
            <person name="Adenaya A."/>
            <person name="Poehlein A."/>
            <person name="Daniel R."/>
            <person name="Pertersen J."/>
            <person name="Brinkhoff T."/>
        </authorList>
    </citation>
    <scope>NUCLEOTIDE SEQUENCE [LARGE SCALE GENOMIC DNA]</scope>
    <source>
        <strain evidence="2">B14</strain>
    </source>
</reference>
<dbReference type="EMBL" id="CP143423">
    <property type="protein sequence ID" value="WVX47422.1"/>
    <property type="molecule type" value="Genomic_DNA"/>
</dbReference>
<dbReference type="RefSeq" id="WP_187429088.1">
    <property type="nucleotide sequence ID" value="NZ_CP143423.1"/>
</dbReference>
<evidence type="ECO:0000313" key="2">
    <source>
        <dbReference type="Proteomes" id="UP001318682"/>
    </source>
</evidence>
<sequence>MSFHSMNEGAQFVATSRDILLQNQIKVTIGSDFLEYRKLLREERPQQIMGAPFDPDMHDLNHKNAFWLVARDSDGLMMHTQASRLINLKQRTLSGYMLKRFRDFPPAIPDIDLKRSRYRASPGANRITGDVVYHGEVWMGDTGQYRGTGLSTVLARYGIHEAMCRWNPDYIFGFMARTVAFKGFAERMGYMHNEPGALRWYRKGSDMPLEGFVSYLSNEDTRYLLQMPVVDVVDVPQPQSKAA</sequence>
<evidence type="ECO:0008006" key="3">
    <source>
        <dbReference type="Google" id="ProtNLM"/>
    </source>
</evidence>
<protein>
    <recommendedName>
        <fullName evidence="3">N-acetyltransferase domain-containing protein</fullName>
    </recommendedName>
</protein>
<dbReference type="Proteomes" id="UP001318682">
    <property type="component" value="Chromosome"/>
</dbReference>
<accession>A0ABZ2BN20</accession>
<evidence type="ECO:0000313" key="1">
    <source>
        <dbReference type="EMBL" id="WVX47422.1"/>
    </source>
</evidence>
<name>A0ABZ2BN20_9RHOB</name>
<reference evidence="1 2" key="1">
    <citation type="submission" date="2015-07" db="EMBL/GenBank/DDBJ databases">
        <authorList>
            <person name="Voget S."/>
            <person name="Dogs M."/>
            <person name="Brinkhoff T.H."/>
            <person name="Daniel R."/>
        </authorList>
    </citation>
    <scope>NUCLEOTIDE SEQUENCE [LARGE SCALE GENOMIC DNA]</scope>
    <source>
        <strain evidence="1 2">B14</strain>
    </source>
</reference>